<feature type="chain" id="PRO_5046359622" description="Alpha amylase inhibitor" evidence="1">
    <location>
        <begin position="25"/>
        <end position="91"/>
    </location>
</feature>
<evidence type="ECO:0000256" key="1">
    <source>
        <dbReference type="SAM" id="SignalP"/>
    </source>
</evidence>
<dbReference type="EMBL" id="JBHSDK010000002">
    <property type="protein sequence ID" value="MFC4333877.1"/>
    <property type="molecule type" value="Genomic_DNA"/>
</dbReference>
<dbReference type="Proteomes" id="UP001595823">
    <property type="component" value="Unassembled WGS sequence"/>
</dbReference>
<name>A0ABV8TTH3_9ACTN</name>
<reference evidence="3" key="1">
    <citation type="journal article" date="2019" name="Int. J. Syst. Evol. Microbiol.">
        <title>The Global Catalogue of Microorganisms (GCM) 10K type strain sequencing project: providing services to taxonomists for standard genome sequencing and annotation.</title>
        <authorList>
            <consortium name="The Broad Institute Genomics Platform"/>
            <consortium name="The Broad Institute Genome Sequencing Center for Infectious Disease"/>
            <person name="Wu L."/>
            <person name="Ma J."/>
        </authorList>
    </citation>
    <scope>NUCLEOTIDE SEQUENCE [LARGE SCALE GENOMIC DNA]</scope>
    <source>
        <strain evidence="3">IBRC-M 10908</strain>
    </source>
</reference>
<sequence length="91" mass="9634">MKTWLKKTVVTGAMAVIASGGIMATTSTAAQASYSVCIDYLETWGYDITSDRINACAIGSQGAPSQRMICQQILDESGVMGSQSIYACQRA</sequence>
<evidence type="ECO:0000313" key="2">
    <source>
        <dbReference type="EMBL" id="MFC4333877.1"/>
    </source>
</evidence>
<gene>
    <name evidence="2" type="ORF">ACFPET_01540</name>
</gene>
<dbReference type="RefSeq" id="WP_380617616.1">
    <property type="nucleotide sequence ID" value="NZ_JBHSDK010000002.1"/>
</dbReference>
<feature type="signal peptide" evidence="1">
    <location>
        <begin position="1"/>
        <end position="24"/>
    </location>
</feature>
<comment type="caution">
    <text evidence="2">The sequence shown here is derived from an EMBL/GenBank/DDBJ whole genome shotgun (WGS) entry which is preliminary data.</text>
</comment>
<evidence type="ECO:0000313" key="3">
    <source>
        <dbReference type="Proteomes" id="UP001595823"/>
    </source>
</evidence>
<accession>A0ABV8TTH3</accession>
<keyword evidence="1" id="KW-0732">Signal</keyword>
<protein>
    <recommendedName>
        <fullName evidence="4">Alpha amylase inhibitor</fullName>
    </recommendedName>
</protein>
<proteinExistence type="predicted"/>
<evidence type="ECO:0008006" key="4">
    <source>
        <dbReference type="Google" id="ProtNLM"/>
    </source>
</evidence>
<organism evidence="2 3">
    <name type="scientific">Salininema proteolyticum</name>
    <dbReference type="NCBI Taxonomy" id="1607685"/>
    <lineage>
        <taxon>Bacteria</taxon>
        <taxon>Bacillati</taxon>
        <taxon>Actinomycetota</taxon>
        <taxon>Actinomycetes</taxon>
        <taxon>Glycomycetales</taxon>
        <taxon>Glycomycetaceae</taxon>
        <taxon>Salininema</taxon>
    </lineage>
</organism>
<keyword evidence="3" id="KW-1185">Reference proteome</keyword>